<dbReference type="EMBL" id="NPKJ01000075">
    <property type="protein sequence ID" value="PAQ04956.1"/>
    <property type="molecule type" value="Genomic_DNA"/>
</dbReference>
<keyword evidence="3" id="KW-1185">Reference proteome</keyword>
<dbReference type="GO" id="GO:0005524">
    <property type="term" value="F:ATP binding"/>
    <property type="evidence" value="ECO:0007669"/>
    <property type="project" value="InterPro"/>
</dbReference>
<dbReference type="Pfam" id="PF03412">
    <property type="entry name" value="Peptidase_C39"/>
    <property type="match status" value="1"/>
</dbReference>
<protein>
    <recommendedName>
        <fullName evidence="1">Peptidase C39 domain-containing protein</fullName>
    </recommendedName>
</protein>
<dbReference type="Proteomes" id="UP000216442">
    <property type="component" value="Unassembled WGS sequence"/>
</dbReference>
<dbReference type="Gene3D" id="3.90.70.10">
    <property type="entry name" value="Cysteine proteinases"/>
    <property type="match status" value="1"/>
</dbReference>
<feature type="domain" description="Peptidase C39" evidence="1">
    <location>
        <begin position="6"/>
        <end position="122"/>
    </location>
</feature>
<dbReference type="GO" id="GO:0016020">
    <property type="term" value="C:membrane"/>
    <property type="evidence" value="ECO:0007669"/>
    <property type="project" value="InterPro"/>
</dbReference>
<organism evidence="2 3">
    <name type="scientific">Mesorhizobium temperatum</name>
    <dbReference type="NCBI Taxonomy" id="241416"/>
    <lineage>
        <taxon>Bacteria</taxon>
        <taxon>Pseudomonadati</taxon>
        <taxon>Pseudomonadota</taxon>
        <taxon>Alphaproteobacteria</taxon>
        <taxon>Hyphomicrobiales</taxon>
        <taxon>Phyllobacteriaceae</taxon>
        <taxon>Mesorhizobium</taxon>
    </lineage>
</organism>
<accession>A0A271LCK3</accession>
<dbReference type="RefSeq" id="WP_095496364.1">
    <property type="nucleotide sequence ID" value="NZ_NPKJ01000075.1"/>
</dbReference>
<evidence type="ECO:0000259" key="1">
    <source>
        <dbReference type="PROSITE" id="PS50990"/>
    </source>
</evidence>
<evidence type="ECO:0000313" key="3">
    <source>
        <dbReference type="Proteomes" id="UP000216442"/>
    </source>
</evidence>
<comment type="caution">
    <text evidence="2">The sequence shown here is derived from an EMBL/GenBank/DDBJ whole genome shotgun (WGS) entry which is preliminary data.</text>
</comment>
<sequence>MGAATPITIGLDSGVVCLTLMTQYLRQPADPDAIRHDLGLGERTADRVDLVRAAKRLKLKAKIARPSPKRLDRLPLPIIIEKADGSFVLLAALSAGKVLLQDPQSVLLAGIICGGERCVQQS</sequence>
<reference evidence="2 3" key="1">
    <citation type="submission" date="2017-08" db="EMBL/GenBank/DDBJ databases">
        <title>Mesorhizobium wenxinae sp. nov., a novel rhizobial species isolated from root nodules of chickpea (Cicer arietinum L.).</title>
        <authorList>
            <person name="Zhang J."/>
        </authorList>
    </citation>
    <scope>NUCLEOTIDE SEQUENCE [LARGE SCALE GENOMIC DNA]</scope>
    <source>
        <strain evidence="2 3">SDW018</strain>
    </source>
</reference>
<proteinExistence type="predicted"/>
<gene>
    <name evidence="2" type="ORF">CIT26_32340</name>
</gene>
<dbReference type="InterPro" id="IPR005074">
    <property type="entry name" value="Peptidase_C39"/>
</dbReference>
<dbReference type="PROSITE" id="PS50990">
    <property type="entry name" value="PEPTIDASE_C39"/>
    <property type="match status" value="1"/>
</dbReference>
<dbReference type="AlphaFoldDB" id="A0A271LCK3"/>
<evidence type="ECO:0000313" key="2">
    <source>
        <dbReference type="EMBL" id="PAQ04956.1"/>
    </source>
</evidence>
<name>A0A271LCK3_9HYPH</name>
<dbReference type="GO" id="GO:0006508">
    <property type="term" value="P:proteolysis"/>
    <property type="evidence" value="ECO:0007669"/>
    <property type="project" value="InterPro"/>
</dbReference>
<dbReference type="GO" id="GO:0008233">
    <property type="term" value="F:peptidase activity"/>
    <property type="evidence" value="ECO:0007669"/>
    <property type="project" value="InterPro"/>
</dbReference>